<feature type="region of interest" description="Disordered" evidence="1">
    <location>
        <begin position="61"/>
        <end position="100"/>
    </location>
</feature>
<keyword evidence="2" id="KW-0472">Membrane</keyword>
<comment type="caution">
    <text evidence="3">The sequence shown here is derived from an EMBL/GenBank/DDBJ whole genome shotgun (WGS) entry which is preliminary data.</text>
</comment>
<dbReference type="AlphaFoldDB" id="A0A814HGA0"/>
<dbReference type="EMBL" id="CAJNOO010000685">
    <property type="protein sequence ID" value="CAF1010542.1"/>
    <property type="molecule type" value="Genomic_DNA"/>
</dbReference>
<organism evidence="3 5">
    <name type="scientific">Rotaria sordida</name>
    <dbReference type="NCBI Taxonomy" id="392033"/>
    <lineage>
        <taxon>Eukaryota</taxon>
        <taxon>Metazoa</taxon>
        <taxon>Spiralia</taxon>
        <taxon>Gnathifera</taxon>
        <taxon>Rotifera</taxon>
        <taxon>Eurotatoria</taxon>
        <taxon>Bdelloidea</taxon>
        <taxon>Philodinida</taxon>
        <taxon>Philodinidae</taxon>
        <taxon>Rotaria</taxon>
    </lineage>
</organism>
<feature type="transmembrane region" description="Helical" evidence="2">
    <location>
        <begin position="28"/>
        <end position="51"/>
    </location>
</feature>
<dbReference type="CDD" id="cd12087">
    <property type="entry name" value="TM_EGFR-like"/>
    <property type="match status" value="1"/>
</dbReference>
<sequence>MSSNCTNPQHVPLVGNTLCVARTALTGIFLACVIVSGVCLLLLIGSLIFFYKRRTSSSHGKYYHNDESTRSHISNNDKSNLSDISYTDDDGVRSNLSTPSTDRRISRVLKQIIDKNPSKDSIHASLHHNLTIQKSQTSLSSLSSPSSQSYIGLHPLSESSIRIQQQTTNIISTQYNRNKWTTHESHESISTIPDQTDDTNEYKNIISSKF</sequence>
<accession>A0A814HGA0</accession>
<keyword evidence="2" id="KW-0812">Transmembrane</keyword>
<feature type="compositionally biased region" description="Polar residues" evidence="1">
    <location>
        <begin position="71"/>
        <end position="85"/>
    </location>
</feature>
<dbReference type="Proteomes" id="UP000663882">
    <property type="component" value="Unassembled WGS sequence"/>
</dbReference>
<gene>
    <name evidence="4" type="ORF">OTI717_LOCUS3265</name>
    <name evidence="3" type="ORF">RFH988_LOCUS14653</name>
</gene>
<keyword evidence="2" id="KW-1133">Transmembrane helix</keyword>
<evidence type="ECO:0000256" key="2">
    <source>
        <dbReference type="SAM" id="Phobius"/>
    </source>
</evidence>
<evidence type="ECO:0000313" key="5">
    <source>
        <dbReference type="Proteomes" id="UP000663882"/>
    </source>
</evidence>
<proteinExistence type="predicted"/>
<dbReference type="EMBL" id="CAJOAX010000174">
    <property type="protein sequence ID" value="CAF3529984.1"/>
    <property type="molecule type" value="Genomic_DNA"/>
</dbReference>
<evidence type="ECO:0000313" key="3">
    <source>
        <dbReference type="EMBL" id="CAF1010542.1"/>
    </source>
</evidence>
<evidence type="ECO:0000313" key="4">
    <source>
        <dbReference type="EMBL" id="CAF3529984.1"/>
    </source>
</evidence>
<reference evidence="3" key="1">
    <citation type="submission" date="2021-02" db="EMBL/GenBank/DDBJ databases">
        <authorList>
            <person name="Nowell W R."/>
        </authorList>
    </citation>
    <scope>NUCLEOTIDE SEQUENCE</scope>
</reference>
<evidence type="ECO:0000256" key="1">
    <source>
        <dbReference type="SAM" id="MobiDB-lite"/>
    </source>
</evidence>
<dbReference type="Proteomes" id="UP000663823">
    <property type="component" value="Unassembled WGS sequence"/>
</dbReference>
<name>A0A814HGA0_9BILA</name>
<dbReference type="OrthoDB" id="10416942at2759"/>
<protein>
    <submittedName>
        <fullName evidence="3">Uncharacterized protein</fullName>
    </submittedName>
</protein>